<comment type="caution">
    <text evidence="1">The sequence shown here is derived from an EMBL/GenBank/DDBJ whole genome shotgun (WGS) entry which is preliminary data.</text>
</comment>
<sequence>MTHRKGILILLGLVTLGAVGVAVSDDGNGNVKRGGWLTSRADVAPVANATYGGECGSCHLAYQPGLLPAQAWAQVMDPAALGDHYGDDASLAETLRTGILAYLTAHAADQASEVRSRAFAVGFDAKAGTGLPRITETRYFKRKHDRVPTSLVAGNPDVGSFSQCPACHRGAAKGIYNDSQIDIPGHGPWGD</sequence>
<gene>
    <name evidence="1" type="ORF">EDC35_10960</name>
</gene>
<dbReference type="InterPro" id="IPR018588">
    <property type="entry name" value="Dihaem_cytochrome-c"/>
</dbReference>
<dbReference type="Pfam" id="PF09626">
    <property type="entry name" value="DHC"/>
    <property type="match status" value="1"/>
</dbReference>
<reference evidence="1 2" key="1">
    <citation type="submission" date="2019-03" db="EMBL/GenBank/DDBJ databases">
        <title>Genomic Encyclopedia of Type Strains, Phase IV (KMG-IV): sequencing the most valuable type-strain genomes for metagenomic binning, comparative biology and taxonomic classification.</title>
        <authorList>
            <person name="Goeker M."/>
        </authorList>
    </citation>
    <scope>NUCLEOTIDE SEQUENCE [LARGE SCALE GENOMIC DNA]</scope>
    <source>
        <strain evidence="1 2">DSM 13587</strain>
    </source>
</reference>
<dbReference type="RefSeq" id="WP_132978178.1">
    <property type="nucleotide sequence ID" value="NZ_SMAO01000009.1"/>
</dbReference>
<dbReference type="OrthoDB" id="5296814at2"/>
<protein>
    <submittedName>
        <fullName evidence="1">Diheme cytochrome c</fullName>
    </submittedName>
</protein>
<dbReference type="EMBL" id="SMAO01000009">
    <property type="protein sequence ID" value="TCT19182.1"/>
    <property type="molecule type" value="Genomic_DNA"/>
</dbReference>
<dbReference type="AlphaFoldDB" id="A0A4V6NZW4"/>
<name>A0A4V6NZW4_9GAMM</name>
<evidence type="ECO:0000313" key="2">
    <source>
        <dbReference type="Proteomes" id="UP000295717"/>
    </source>
</evidence>
<keyword evidence="2" id="KW-1185">Reference proteome</keyword>
<organism evidence="1 2">
    <name type="scientific">Thiobaca trueperi</name>
    <dbReference type="NCBI Taxonomy" id="127458"/>
    <lineage>
        <taxon>Bacteria</taxon>
        <taxon>Pseudomonadati</taxon>
        <taxon>Pseudomonadota</taxon>
        <taxon>Gammaproteobacteria</taxon>
        <taxon>Chromatiales</taxon>
        <taxon>Chromatiaceae</taxon>
        <taxon>Thiobaca</taxon>
    </lineage>
</organism>
<accession>A0A4V6NZW4</accession>
<evidence type="ECO:0000313" key="1">
    <source>
        <dbReference type="EMBL" id="TCT19182.1"/>
    </source>
</evidence>
<proteinExistence type="predicted"/>
<dbReference type="Proteomes" id="UP000295717">
    <property type="component" value="Unassembled WGS sequence"/>
</dbReference>